<reference evidence="1" key="1">
    <citation type="journal article" date="2015" name="Nature">
        <title>Complex archaea that bridge the gap between prokaryotes and eukaryotes.</title>
        <authorList>
            <person name="Spang A."/>
            <person name="Saw J.H."/>
            <person name="Jorgensen S.L."/>
            <person name="Zaremba-Niedzwiedzka K."/>
            <person name="Martijn J."/>
            <person name="Lind A.E."/>
            <person name="van Eijk R."/>
            <person name="Schleper C."/>
            <person name="Guy L."/>
            <person name="Ettema T.J."/>
        </authorList>
    </citation>
    <scope>NUCLEOTIDE SEQUENCE</scope>
</reference>
<accession>A0A0F9LVR6</accession>
<protein>
    <submittedName>
        <fullName evidence="1">Uncharacterized protein</fullName>
    </submittedName>
</protein>
<dbReference type="AlphaFoldDB" id="A0A0F9LVR6"/>
<comment type="caution">
    <text evidence="1">The sequence shown here is derived from an EMBL/GenBank/DDBJ whole genome shotgun (WGS) entry which is preliminary data.</text>
</comment>
<gene>
    <name evidence="1" type="ORF">LCGC14_1460890</name>
</gene>
<proteinExistence type="predicted"/>
<sequence length="167" mass="19194">MFLRWQLPRNWRMTFTLAKIIKVMGVNSEYQPGQHVLMWDFDGESLETVVEELSWAQKRYNLPPVHIFSGRPGGESFHAYCFKLVGMREMLRVLAETPSVDYGFLKWTVFRGHATLRIGPKDTHIPFQIMVLPSAVAPDIEPKALASFVEYETLPRQGAARAPEESR</sequence>
<dbReference type="EMBL" id="LAZR01010167">
    <property type="protein sequence ID" value="KKM68435.1"/>
    <property type="molecule type" value="Genomic_DNA"/>
</dbReference>
<name>A0A0F9LVR6_9ZZZZ</name>
<evidence type="ECO:0000313" key="1">
    <source>
        <dbReference type="EMBL" id="KKM68435.1"/>
    </source>
</evidence>
<organism evidence="1">
    <name type="scientific">marine sediment metagenome</name>
    <dbReference type="NCBI Taxonomy" id="412755"/>
    <lineage>
        <taxon>unclassified sequences</taxon>
        <taxon>metagenomes</taxon>
        <taxon>ecological metagenomes</taxon>
    </lineage>
</organism>